<evidence type="ECO:0000313" key="9">
    <source>
        <dbReference type="Proteomes" id="UP000015102"/>
    </source>
</evidence>
<dbReference type="InterPro" id="IPR029058">
    <property type="entry name" value="AB_hydrolase_fold"/>
</dbReference>
<sequence length="101" mass="10829">MKPGTGEHTVSNFGLLDQIAALHWIKENIEFFGGDKNSVTLMGHSTGAVCVNFLMVSPVAPGLFHRAILMSGSAMSDWATTNHSEQITMQISEGVGCSFDD</sequence>
<dbReference type="EMBL" id="CAQQ02144123">
    <property type="status" value="NOT_ANNOTATED_CDS"/>
    <property type="molecule type" value="Genomic_DNA"/>
</dbReference>
<dbReference type="GO" id="GO:0052689">
    <property type="term" value="F:carboxylic ester hydrolase activity"/>
    <property type="evidence" value="ECO:0007669"/>
    <property type="project" value="UniProtKB-KW"/>
</dbReference>
<evidence type="ECO:0000256" key="4">
    <source>
        <dbReference type="ARBA" id="ARBA00023157"/>
    </source>
</evidence>
<dbReference type="InterPro" id="IPR002018">
    <property type="entry name" value="CarbesteraseB"/>
</dbReference>
<evidence type="ECO:0000256" key="2">
    <source>
        <dbReference type="ARBA" id="ARBA00022487"/>
    </source>
</evidence>
<dbReference type="OMA" id="ITMQISE"/>
<evidence type="ECO:0000256" key="1">
    <source>
        <dbReference type="ARBA" id="ARBA00005964"/>
    </source>
</evidence>
<reference evidence="9" key="1">
    <citation type="submission" date="2013-02" db="EMBL/GenBank/DDBJ databases">
        <authorList>
            <person name="Hughes D."/>
        </authorList>
    </citation>
    <scope>NUCLEOTIDE SEQUENCE</scope>
    <source>
        <strain>Durham</strain>
        <strain evidence="9">NC isolate 2 -- Noor lab</strain>
    </source>
</reference>
<comment type="similarity">
    <text evidence="1 6">Belongs to the type-B carboxylesterase/lipase family.</text>
</comment>
<dbReference type="EC" id="3.1.1.-" evidence="6"/>
<dbReference type="HOGENOM" id="CLU_2298726_0_0_1"/>
<evidence type="ECO:0000313" key="8">
    <source>
        <dbReference type="EnsemblMetazoa" id="MESCA008948-PA"/>
    </source>
</evidence>
<dbReference type="EnsemblMetazoa" id="MESCA008948-RA">
    <property type="protein sequence ID" value="MESCA008948-PA"/>
    <property type="gene ID" value="MESCA008948"/>
</dbReference>
<accession>T1GYL5</accession>
<dbReference type="PANTHER" id="PTHR43903">
    <property type="entry name" value="NEUROLIGIN"/>
    <property type="match status" value="1"/>
</dbReference>
<proteinExistence type="inferred from homology"/>
<keyword evidence="9" id="KW-1185">Reference proteome</keyword>
<evidence type="ECO:0000256" key="3">
    <source>
        <dbReference type="ARBA" id="ARBA00022801"/>
    </source>
</evidence>
<keyword evidence="2" id="KW-0719">Serine esterase</keyword>
<dbReference type="InterPro" id="IPR019826">
    <property type="entry name" value="Carboxylesterase_B_AS"/>
</dbReference>
<name>T1GYL5_MEGSC</name>
<keyword evidence="4" id="KW-1015">Disulfide bond</keyword>
<protein>
    <recommendedName>
        <fullName evidence="6">Carboxylic ester hydrolase</fullName>
        <ecNumber evidence="6">3.1.1.-</ecNumber>
    </recommendedName>
</protein>
<dbReference type="Proteomes" id="UP000015102">
    <property type="component" value="Unassembled WGS sequence"/>
</dbReference>
<reference evidence="8" key="2">
    <citation type="submission" date="2015-06" db="UniProtKB">
        <authorList>
            <consortium name="EnsemblMetazoa"/>
        </authorList>
    </citation>
    <scope>IDENTIFICATION</scope>
</reference>
<organism evidence="8 9">
    <name type="scientific">Megaselia scalaris</name>
    <name type="common">Humpbacked fly</name>
    <name type="synonym">Phora scalaris</name>
    <dbReference type="NCBI Taxonomy" id="36166"/>
    <lineage>
        <taxon>Eukaryota</taxon>
        <taxon>Metazoa</taxon>
        <taxon>Ecdysozoa</taxon>
        <taxon>Arthropoda</taxon>
        <taxon>Hexapoda</taxon>
        <taxon>Insecta</taxon>
        <taxon>Pterygota</taxon>
        <taxon>Neoptera</taxon>
        <taxon>Endopterygota</taxon>
        <taxon>Diptera</taxon>
        <taxon>Brachycera</taxon>
        <taxon>Muscomorpha</taxon>
        <taxon>Platypezoidea</taxon>
        <taxon>Phoridae</taxon>
        <taxon>Megaseliini</taxon>
        <taxon>Megaselia</taxon>
    </lineage>
</organism>
<dbReference type="SUPFAM" id="SSF53474">
    <property type="entry name" value="alpha/beta-Hydrolases"/>
    <property type="match status" value="1"/>
</dbReference>
<dbReference type="Pfam" id="PF00135">
    <property type="entry name" value="COesterase"/>
    <property type="match status" value="1"/>
</dbReference>
<keyword evidence="3 6" id="KW-0378">Hydrolase</keyword>
<dbReference type="AlphaFoldDB" id="T1GYL5"/>
<dbReference type="InterPro" id="IPR051093">
    <property type="entry name" value="Neuroligin/BSAL"/>
</dbReference>
<dbReference type="PROSITE" id="PS00122">
    <property type="entry name" value="CARBOXYLESTERASE_B_1"/>
    <property type="match status" value="1"/>
</dbReference>
<evidence type="ECO:0000256" key="6">
    <source>
        <dbReference type="RuleBase" id="RU361235"/>
    </source>
</evidence>
<dbReference type="Gene3D" id="3.40.50.1820">
    <property type="entry name" value="alpha/beta hydrolase"/>
    <property type="match status" value="1"/>
</dbReference>
<dbReference type="STRING" id="36166.T1GYL5"/>
<feature type="domain" description="Carboxylesterase type B" evidence="7">
    <location>
        <begin position="7"/>
        <end position="98"/>
    </location>
</feature>
<evidence type="ECO:0000259" key="7">
    <source>
        <dbReference type="Pfam" id="PF00135"/>
    </source>
</evidence>
<evidence type="ECO:0000256" key="5">
    <source>
        <dbReference type="ARBA" id="ARBA00023180"/>
    </source>
</evidence>
<keyword evidence="5" id="KW-0325">Glycoprotein</keyword>